<dbReference type="OrthoDB" id="417598at2759"/>
<dbReference type="EMBL" id="OV170221">
    <property type="protein sequence ID" value="CAH0714361.1"/>
    <property type="molecule type" value="Genomic_DNA"/>
</dbReference>
<sequence length="79" mass="8763">MLRPLLLNYNFSVFYCWYGLFCWHNSIVNIIFPGDENESCSDESIIAGPSHLRDVTIAERAGEGAPLSGEAVLAENAQE</sequence>
<accession>A0A8J9Y5I2</accession>
<gene>
    <name evidence="1" type="ORF">BINO364_LOCUS1421</name>
</gene>
<protein>
    <submittedName>
        <fullName evidence="1">Uncharacterized protein</fullName>
    </submittedName>
</protein>
<dbReference type="Proteomes" id="UP000838878">
    <property type="component" value="Chromosome 1"/>
</dbReference>
<evidence type="ECO:0000313" key="1">
    <source>
        <dbReference type="EMBL" id="CAH0714361.1"/>
    </source>
</evidence>
<evidence type="ECO:0000313" key="2">
    <source>
        <dbReference type="Proteomes" id="UP000838878"/>
    </source>
</evidence>
<organism evidence="1 2">
    <name type="scientific">Brenthis ino</name>
    <name type="common">lesser marbled fritillary</name>
    <dbReference type="NCBI Taxonomy" id="405034"/>
    <lineage>
        <taxon>Eukaryota</taxon>
        <taxon>Metazoa</taxon>
        <taxon>Ecdysozoa</taxon>
        <taxon>Arthropoda</taxon>
        <taxon>Hexapoda</taxon>
        <taxon>Insecta</taxon>
        <taxon>Pterygota</taxon>
        <taxon>Neoptera</taxon>
        <taxon>Endopterygota</taxon>
        <taxon>Lepidoptera</taxon>
        <taxon>Glossata</taxon>
        <taxon>Ditrysia</taxon>
        <taxon>Papilionoidea</taxon>
        <taxon>Nymphalidae</taxon>
        <taxon>Heliconiinae</taxon>
        <taxon>Argynnini</taxon>
        <taxon>Brenthis</taxon>
    </lineage>
</organism>
<dbReference type="AlphaFoldDB" id="A0A8J9Y5I2"/>
<reference evidence="1" key="1">
    <citation type="submission" date="2021-12" db="EMBL/GenBank/DDBJ databases">
        <authorList>
            <person name="Martin H S."/>
        </authorList>
    </citation>
    <scope>NUCLEOTIDE SEQUENCE</scope>
</reference>
<keyword evidence="2" id="KW-1185">Reference proteome</keyword>
<name>A0A8J9Y5I2_9NEOP</name>
<proteinExistence type="predicted"/>
<feature type="non-terminal residue" evidence="1">
    <location>
        <position position="79"/>
    </location>
</feature>